<dbReference type="Proteomes" id="UP000230941">
    <property type="component" value="Unassembled WGS sequence"/>
</dbReference>
<dbReference type="PANTHER" id="PTHR42845">
    <property type="entry name" value="COENZYME F420-REDUCING HYDROGENASE, GAMMA SUBUNIT"/>
    <property type="match status" value="1"/>
</dbReference>
<protein>
    <recommendedName>
        <fullName evidence="2">NADH:ubiquinone oxidoreductase-like 20kDa subunit domain-containing protein</fullName>
    </recommendedName>
</protein>
<evidence type="ECO:0000313" key="3">
    <source>
        <dbReference type="EMBL" id="PJA64072.1"/>
    </source>
</evidence>
<comment type="caution">
    <text evidence="3">The sequence shown here is derived from an EMBL/GenBank/DDBJ whole genome shotgun (WGS) entry which is preliminary data.</text>
</comment>
<keyword evidence="1" id="KW-0560">Oxidoreductase</keyword>
<dbReference type="GO" id="GO:0016491">
    <property type="term" value="F:oxidoreductase activity"/>
    <property type="evidence" value="ECO:0007669"/>
    <property type="project" value="UniProtKB-KW"/>
</dbReference>
<dbReference type="InterPro" id="IPR037024">
    <property type="entry name" value="NiFe_Hase_small_N_sf"/>
</dbReference>
<dbReference type="AlphaFoldDB" id="A0A2M7YMD3"/>
<dbReference type="GO" id="GO:0051536">
    <property type="term" value="F:iron-sulfur cluster binding"/>
    <property type="evidence" value="ECO:0007669"/>
    <property type="project" value="InterPro"/>
</dbReference>
<dbReference type="PANTHER" id="PTHR42845:SF2">
    <property type="entry name" value="F420-NON-REDUCING HYDROGENASE VHU SUBUNIT G"/>
    <property type="match status" value="1"/>
</dbReference>
<evidence type="ECO:0000259" key="2">
    <source>
        <dbReference type="Pfam" id="PF01058"/>
    </source>
</evidence>
<dbReference type="Pfam" id="PF01058">
    <property type="entry name" value="Oxidored_q6"/>
    <property type="match status" value="1"/>
</dbReference>
<dbReference type="InterPro" id="IPR006137">
    <property type="entry name" value="NADH_UbQ_OxRdtase-like_20kDa"/>
</dbReference>
<feature type="domain" description="NADH:ubiquinone oxidoreductase-like 20kDa subunit" evidence="2">
    <location>
        <begin position="1"/>
        <end position="66"/>
    </location>
</feature>
<reference evidence="4" key="1">
    <citation type="submission" date="2017-09" db="EMBL/GenBank/DDBJ databases">
        <title>Depth-based differentiation of microbial function through sediment-hosted aquifers and enrichment of novel symbionts in the deep terrestrial subsurface.</title>
        <authorList>
            <person name="Probst A.J."/>
            <person name="Ladd B."/>
            <person name="Jarett J.K."/>
            <person name="Geller-Mcgrath D.E."/>
            <person name="Sieber C.M.K."/>
            <person name="Emerson J.B."/>
            <person name="Anantharaman K."/>
            <person name="Thomas B.C."/>
            <person name="Malmstrom R."/>
            <person name="Stieglmeier M."/>
            <person name="Klingl A."/>
            <person name="Woyke T."/>
            <person name="Ryan C.M."/>
            <person name="Banfield J.F."/>
        </authorList>
    </citation>
    <scope>NUCLEOTIDE SEQUENCE [LARGE SCALE GENOMIC DNA]</scope>
</reference>
<dbReference type="SUPFAM" id="SSF56770">
    <property type="entry name" value="HydA/Nqo6-like"/>
    <property type="match status" value="1"/>
</dbReference>
<dbReference type="Gene3D" id="3.40.50.700">
    <property type="entry name" value="NADH:ubiquinone oxidoreductase-like, 20kDa subunit"/>
    <property type="match status" value="1"/>
</dbReference>
<dbReference type="InterPro" id="IPR051349">
    <property type="entry name" value="Hydrogenase_assoc-protein"/>
</dbReference>
<name>A0A2M7YMD3_9BACT</name>
<evidence type="ECO:0000313" key="4">
    <source>
        <dbReference type="Proteomes" id="UP000230941"/>
    </source>
</evidence>
<sequence>GACACLGGIPAIMPSKERGKWYKKIYGEKYQPRGIDALPLSAYAKIDFLIHGCPVDGDEVIRVIEELLSGKKPAYRGYSVCFECKQANNPCRLIDGQAMPAGRQPCLGPITQGGCGAVCVSGGSPCYGCFGLREDANIEGLTNILEGLTDKEEIERYFSMFLSREKL</sequence>
<organism evidence="3 4">
    <name type="scientific">Candidatus Portnoybacteria bacterium CG_4_9_14_3_um_filter_43_11</name>
    <dbReference type="NCBI Taxonomy" id="1974805"/>
    <lineage>
        <taxon>Bacteria</taxon>
        <taxon>Candidatus Portnoyibacteriota</taxon>
    </lineage>
</organism>
<accession>A0A2M7YMD3</accession>
<proteinExistence type="predicted"/>
<feature type="non-terminal residue" evidence="3">
    <location>
        <position position="1"/>
    </location>
</feature>
<evidence type="ECO:0000256" key="1">
    <source>
        <dbReference type="ARBA" id="ARBA00023002"/>
    </source>
</evidence>
<dbReference type="EMBL" id="PFWG01000012">
    <property type="protein sequence ID" value="PJA64072.1"/>
    <property type="molecule type" value="Genomic_DNA"/>
</dbReference>
<gene>
    <name evidence="3" type="ORF">CO160_00535</name>
</gene>